<keyword evidence="3" id="KW-1185">Reference proteome</keyword>
<evidence type="ECO:0000256" key="1">
    <source>
        <dbReference type="SAM" id="MobiDB-lite"/>
    </source>
</evidence>
<accession>A0AAD6UAE6</accession>
<gene>
    <name evidence="2" type="ORF">B0H15DRAFT_945808</name>
</gene>
<feature type="compositionally biased region" description="Basic and acidic residues" evidence="1">
    <location>
        <begin position="205"/>
        <end position="222"/>
    </location>
</feature>
<dbReference type="AlphaFoldDB" id="A0AAD6UAE6"/>
<evidence type="ECO:0000313" key="2">
    <source>
        <dbReference type="EMBL" id="KAJ7097139.1"/>
    </source>
</evidence>
<sequence length="252" mass="27755">MAAQGYLRHVACAGFIHGPQVPRPYLSYATPDSKDLRLSSGLPLLKRSCRRDSHHDAGVLPPHLGHLGPHALTRRIAVPRAGSCLEWTAHRSNQIFRLGASRRRTSHCSETTDRRPASGTKPLAQVHPQPRQFFLSALRAASLDWPRGSRPSTPARYFDAPRAGSSLERAGQIKFFVSALRAAGPLHRSETTDRLPASGTKAPAHHFDAPRDDVWPSRERGYKHSGGMLIYLPGTPRRPQTSSRASRPNTPT</sequence>
<organism evidence="2 3">
    <name type="scientific">Mycena belliarum</name>
    <dbReference type="NCBI Taxonomy" id="1033014"/>
    <lineage>
        <taxon>Eukaryota</taxon>
        <taxon>Fungi</taxon>
        <taxon>Dikarya</taxon>
        <taxon>Basidiomycota</taxon>
        <taxon>Agaricomycotina</taxon>
        <taxon>Agaricomycetes</taxon>
        <taxon>Agaricomycetidae</taxon>
        <taxon>Agaricales</taxon>
        <taxon>Marasmiineae</taxon>
        <taxon>Mycenaceae</taxon>
        <taxon>Mycena</taxon>
    </lineage>
</organism>
<feature type="compositionally biased region" description="Polar residues" evidence="1">
    <location>
        <begin position="238"/>
        <end position="252"/>
    </location>
</feature>
<name>A0AAD6UAE6_9AGAR</name>
<reference evidence="2" key="1">
    <citation type="submission" date="2023-03" db="EMBL/GenBank/DDBJ databases">
        <title>Massive genome expansion in bonnet fungi (Mycena s.s.) driven by repeated elements and novel gene families across ecological guilds.</title>
        <authorList>
            <consortium name="Lawrence Berkeley National Laboratory"/>
            <person name="Harder C.B."/>
            <person name="Miyauchi S."/>
            <person name="Viragh M."/>
            <person name="Kuo A."/>
            <person name="Thoen E."/>
            <person name="Andreopoulos B."/>
            <person name="Lu D."/>
            <person name="Skrede I."/>
            <person name="Drula E."/>
            <person name="Henrissat B."/>
            <person name="Morin E."/>
            <person name="Kohler A."/>
            <person name="Barry K."/>
            <person name="LaButti K."/>
            <person name="Morin E."/>
            <person name="Salamov A."/>
            <person name="Lipzen A."/>
            <person name="Mereny Z."/>
            <person name="Hegedus B."/>
            <person name="Baldrian P."/>
            <person name="Stursova M."/>
            <person name="Weitz H."/>
            <person name="Taylor A."/>
            <person name="Grigoriev I.V."/>
            <person name="Nagy L.G."/>
            <person name="Martin F."/>
            <person name="Kauserud H."/>
        </authorList>
    </citation>
    <scope>NUCLEOTIDE SEQUENCE</scope>
    <source>
        <strain evidence="2">CBHHK173m</strain>
    </source>
</reference>
<comment type="caution">
    <text evidence="2">The sequence shown here is derived from an EMBL/GenBank/DDBJ whole genome shotgun (WGS) entry which is preliminary data.</text>
</comment>
<evidence type="ECO:0000313" key="3">
    <source>
        <dbReference type="Proteomes" id="UP001222325"/>
    </source>
</evidence>
<dbReference type="Proteomes" id="UP001222325">
    <property type="component" value="Unassembled WGS sequence"/>
</dbReference>
<protein>
    <submittedName>
        <fullName evidence="2">Uncharacterized protein</fullName>
    </submittedName>
</protein>
<feature type="region of interest" description="Disordered" evidence="1">
    <location>
        <begin position="187"/>
        <end position="252"/>
    </location>
</feature>
<dbReference type="EMBL" id="JARJCN010000010">
    <property type="protein sequence ID" value="KAJ7097139.1"/>
    <property type="molecule type" value="Genomic_DNA"/>
</dbReference>
<proteinExistence type="predicted"/>